<sequence length="848" mass="92227">MPLGASITRGSNSNPVNGYRKALRDELRYLGYPVNMVGCMAEGDFKDNQHEGHPGQVITAVKQSLECSIRQKPNLVLINAGTNDCLQGIDIPGVAGRMKDMIDRLFSQIDGVTILLSTLLVNGDAKANANVEIVNEGYRRLVRDMARQGQKIALAEMNNGFITLADISTADLTHPTNDGYRKLASVWTAAFKKVATKGWITEPVEIDGPDDAGNDCQPSSGNFRGPVRSQNGMQPAYNDGNYNHKDTLMGNVTGALWIVKKGEDSIFKQFHFAQLVNTGGKDRGGETDELIRILDPDQQKQGNGFPHVAYQENSGGSYSGAWITIDVGTPCNNRGVRWGDINGDGLDDFICLSYPDGAMSVSINNGGNPPTFTYIGLIRAAADGILQEDIRLGDIDGDGRLDFCHIQNPGGNIFCFRNGGQSFAPTAQYGGYWEGMVGVPGEPTFNAKGMPGNVGVRLIDINGDFRADWVYVFPDGHTRIFINHRGTKADGPGLKPAWVEANSAHLGFPGTDIDQDHVKFGRLYGTGRADYIWLKETATNVDKEVMYQYQFEVYRNDGAGGTKLRGDGARYCDMYGAGKDDFMYVFGDGSGKIELFENTGTPNVWNVRNGILNTGRDRKSLHFGDWDGDGLCDVLAVDKKTGNVDMWRNTYKAGSAVPTFSYQAGIVTGGRCTEGWGTGVFDLGLRFADIDGDGRVDYLCMDKTGRTTGYLNRKDGFFDIGQVKFSEGFDRANHRWADVNGDGRADFLWTNPRTGEVRVWLNGGNIPTDGSAFFWNKIEAGFPTDVDRGATLNFVKMSQSGRADLVNLLPESGIAYTYFNECPGAGSGKGPGPDDGAIVDPQLPAIPD</sequence>
<dbReference type="Gene3D" id="2.130.10.130">
    <property type="entry name" value="Integrin alpha, N-terminal"/>
    <property type="match status" value="2"/>
</dbReference>
<feature type="compositionally biased region" description="Polar residues" evidence="2">
    <location>
        <begin position="216"/>
        <end position="229"/>
    </location>
</feature>
<dbReference type="Gene3D" id="3.40.50.1110">
    <property type="entry name" value="SGNH hydrolase"/>
    <property type="match status" value="1"/>
</dbReference>
<dbReference type="InterPro" id="IPR013517">
    <property type="entry name" value="FG-GAP"/>
</dbReference>
<keyword evidence="5" id="KW-1185">Reference proteome</keyword>
<accession>A0A6A6XXR5</accession>
<dbReference type="GO" id="GO:0004622">
    <property type="term" value="F:phosphatidylcholine lysophospholipase activity"/>
    <property type="evidence" value="ECO:0007669"/>
    <property type="project" value="TreeGrafter"/>
</dbReference>
<evidence type="ECO:0000313" key="5">
    <source>
        <dbReference type="Proteomes" id="UP000799757"/>
    </source>
</evidence>
<dbReference type="SUPFAM" id="SSF52266">
    <property type="entry name" value="SGNH hydrolase"/>
    <property type="match status" value="1"/>
</dbReference>
<dbReference type="InterPro" id="IPR036514">
    <property type="entry name" value="SGNH_hydro_sf"/>
</dbReference>
<evidence type="ECO:0000256" key="2">
    <source>
        <dbReference type="SAM" id="MobiDB-lite"/>
    </source>
</evidence>
<evidence type="ECO:0000313" key="4">
    <source>
        <dbReference type="EMBL" id="KAF2800397.1"/>
    </source>
</evidence>
<evidence type="ECO:0000259" key="3">
    <source>
        <dbReference type="Pfam" id="PF13472"/>
    </source>
</evidence>
<dbReference type="OrthoDB" id="3915838at2759"/>
<dbReference type="InterPro" id="IPR028994">
    <property type="entry name" value="Integrin_alpha_N"/>
</dbReference>
<gene>
    <name evidence="4" type="ORF">K505DRAFT_215245</name>
</gene>
<dbReference type="AlphaFoldDB" id="A0A6A6XXR5"/>
<keyword evidence="1" id="KW-0732">Signal</keyword>
<dbReference type="PANTHER" id="PTHR30383">
    <property type="entry name" value="THIOESTERASE 1/PROTEASE 1/LYSOPHOSPHOLIPASE L1"/>
    <property type="match status" value="1"/>
</dbReference>
<dbReference type="EMBL" id="MU001748">
    <property type="protein sequence ID" value="KAF2800397.1"/>
    <property type="molecule type" value="Genomic_DNA"/>
</dbReference>
<dbReference type="PANTHER" id="PTHR30383:SF31">
    <property type="entry name" value="SGNH HYDROLASE-TYPE ESTERASE DOMAIN-CONTAINING PROTEIN-RELATED"/>
    <property type="match status" value="1"/>
</dbReference>
<feature type="region of interest" description="Disordered" evidence="2">
    <location>
        <begin position="205"/>
        <end position="229"/>
    </location>
</feature>
<dbReference type="Pfam" id="PF13517">
    <property type="entry name" value="FG-GAP_3"/>
    <property type="match status" value="3"/>
</dbReference>
<reference evidence="4" key="1">
    <citation type="journal article" date="2020" name="Stud. Mycol.">
        <title>101 Dothideomycetes genomes: a test case for predicting lifestyles and emergence of pathogens.</title>
        <authorList>
            <person name="Haridas S."/>
            <person name="Albert R."/>
            <person name="Binder M."/>
            <person name="Bloem J."/>
            <person name="Labutti K."/>
            <person name="Salamov A."/>
            <person name="Andreopoulos B."/>
            <person name="Baker S."/>
            <person name="Barry K."/>
            <person name="Bills G."/>
            <person name="Bluhm B."/>
            <person name="Cannon C."/>
            <person name="Castanera R."/>
            <person name="Culley D."/>
            <person name="Daum C."/>
            <person name="Ezra D."/>
            <person name="Gonzalez J."/>
            <person name="Henrissat B."/>
            <person name="Kuo A."/>
            <person name="Liang C."/>
            <person name="Lipzen A."/>
            <person name="Lutzoni F."/>
            <person name="Magnuson J."/>
            <person name="Mondo S."/>
            <person name="Nolan M."/>
            <person name="Ohm R."/>
            <person name="Pangilinan J."/>
            <person name="Park H.-J."/>
            <person name="Ramirez L."/>
            <person name="Alfaro M."/>
            <person name="Sun H."/>
            <person name="Tritt A."/>
            <person name="Yoshinaga Y."/>
            <person name="Zwiers L.-H."/>
            <person name="Turgeon B."/>
            <person name="Goodwin S."/>
            <person name="Spatafora J."/>
            <person name="Crous P."/>
            <person name="Grigoriev I."/>
        </authorList>
    </citation>
    <scope>NUCLEOTIDE SEQUENCE</scope>
    <source>
        <strain evidence="4">CBS 109.77</strain>
    </source>
</reference>
<dbReference type="InterPro" id="IPR013830">
    <property type="entry name" value="SGNH_hydro"/>
</dbReference>
<name>A0A6A6XXR5_9PLEO</name>
<dbReference type="CDD" id="cd01833">
    <property type="entry name" value="XynB_like"/>
    <property type="match status" value="1"/>
</dbReference>
<organism evidence="4 5">
    <name type="scientific">Melanomma pulvis-pyrius CBS 109.77</name>
    <dbReference type="NCBI Taxonomy" id="1314802"/>
    <lineage>
        <taxon>Eukaryota</taxon>
        <taxon>Fungi</taxon>
        <taxon>Dikarya</taxon>
        <taxon>Ascomycota</taxon>
        <taxon>Pezizomycotina</taxon>
        <taxon>Dothideomycetes</taxon>
        <taxon>Pleosporomycetidae</taxon>
        <taxon>Pleosporales</taxon>
        <taxon>Melanommataceae</taxon>
        <taxon>Melanomma</taxon>
    </lineage>
</organism>
<dbReference type="Pfam" id="PF13472">
    <property type="entry name" value="Lipase_GDSL_2"/>
    <property type="match status" value="1"/>
</dbReference>
<evidence type="ECO:0000256" key="1">
    <source>
        <dbReference type="ARBA" id="ARBA00022729"/>
    </source>
</evidence>
<proteinExistence type="predicted"/>
<feature type="region of interest" description="Disordered" evidence="2">
    <location>
        <begin position="826"/>
        <end position="848"/>
    </location>
</feature>
<feature type="non-terminal residue" evidence="4">
    <location>
        <position position="848"/>
    </location>
</feature>
<feature type="domain" description="SGNH hydrolase-type esterase" evidence="3">
    <location>
        <begin position="3"/>
        <end position="181"/>
    </location>
</feature>
<dbReference type="InterPro" id="IPR051532">
    <property type="entry name" value="Ester_Hydrolysis_Enzymes"/>
</dbReference>
<dbReference type="SUPFAM" id="SSF69318">
    <property type="entry name" value="Integrin alpha N-terminal domain"/>
    <property type="match status" value="2"/>
</dbReference>
<dbReference type="Proteomes" id="UP000799757">
    <property type="component" value="Unassembled WGS sequence"/>
</dbReference>
<protein>
    <submittedName>
        <fullName evidence="4">Carbohydrate esterase family 3 protein</fullName>
    </submittedName>
</protein>